<reference evidence="12 13" key="1">
    <citation type="submission" date="2017-04" db="EMBL/GenBank/DDBJ databases">
        <authorList>
            <person name="Afonso C.L."/>
            <person name="Miller P.J."/>
            <person name="Scott M.A."/>
            <person name="Spackman E."/>
            <person name="Goraichik I."/>
            <person name="Dimitrov K.M."/>
            <person name="Suarez D.L."/>
            <person name="Swayne D.E."/>
        </authorList>
    </citation>
    <scope>NUCLEOTIDE SEQUENCE [LARGE SCALE GENOMIC DNA]</scope>
    <source>
        <strain evidence="12 13">DSM 12555</strain>
    </source>
</reference>
<feature type="binding site" evidence="9">
    <location>
        <position position="209"/>
    </location>
    <ligand>
        <name>substrate</name>
    </ligand>
</feature>
<evidence type="ECO:0000256" key="1">
    <source>
        <dbReference type="ARBA" id="ARBA00004701"/>
    </source>
</evidence>
<dbReference type="InterPro" id="IPR028357">
    <property type="entry name" value="UDPglc_DH_bac"/>
</dbReference>
<feature type="binding site" evidence="10">
    <location>
        <position position="160"/>
    </location>
    <ligand>
        <name>NAD(+)</name>
        <dbReference type="ChEBI" id="CHEBI:57540"/>
    </ligand>
</feature>
<feature type="binding site" evidence="10">
    <location>
        <position position="30"/>
    </location>
    <ligand>
        <name>NAD(+)</name>
        <dbReference type="ChEBI" id="CHEBI:57540"/>
    </ligand>
</feature>
<dbReference type="Proteomes" id="UP000192468">
    <property type="component" value="Unassembled WGS sequence"/>
</dbReference>
<dbReference type="SUPFAM" id="SSF51735">
    <property type="entry name" value="NAD(P)-binding Rossmann-fold domains"/>
    <property type="match status" value="1"/>
</dbReference>
<comment type="catalytic activity">
    <reaction evidence="6 7">
        <text>UDP-alpha-D-glucose + 2 NAD(+) + H2O = UDP-alpha-D-glucuronate + 2 NADH + 3 H(+)</text>
        <dbReference type="Rhea" id="RHEA:23596"/>
        <dbReference type="ChEBI" id="CHEBI:15377"/>
        <dbReference type="ChEBI" id="CHEBI:15378"/>
        <dbReference type="ChEBI" id="CHEBI:57540"/>
        <dbReference type="ChEBI" id="CHEBI:57945"/>
        <dbReference type="ChEBI" id="CHEBI:58052"/>
        <dbReference type="ChEBI" id="CHEBI:58885"/>
        <dbReference type="EC" id="1.1.1.22"/>
    </reaction>
</comment>
<feature type="binding site" evidence="9">
    <location>
        <position position="264"/>
    </location>
    <ligand>
        <name>substrate</name>
    </ligand>
</feature>
<evidence type="ECO:0000256" key="6">
    <source>
        <dbReference type="ARBA" id="ARBA00047473"/>
    </source>
</evidence>
<dbReference type="PANTHER" id="PTHR43750">
    <property type="entry name" value="UDP-GLUCOSE 6-DEHYDROGENASE TUAD"/>
    <property type="match status" value="1"/>
</dbReference>
<evidence type="ECO:0000313" key="13">
    <source>
        <dbReference type="Proteomes" id="UP000192468"/>
    </source>
</evidence>
<dbReference type="GO" id="GO:0051287">
    <property type="term" value="F:NAD binding"/>
    <property type="evidence" value="ECO:0007669"/>
    <property type="project" value="InterPro"/>
</dbReference>
<evidence type="ECO:0000256" key="3">
    <source>
        <dbReference type="ARBA" id="ARBA00012954"/>
    </source>
</evidence>
<dbReference type="RefSeq" id="WP_084113723.1">
    <property type="nucleotide sequence ID" value="NZ_FWXH01000002.1"/>
</dbReference>
<dbReference type="Pfam" id="PF03721">
    <property type="entry name" value="UDPG_MGDP_dh_N"/>
    <property type="match status" value="1"/>
</dbReference>
<feature type="binding site" evidence="10">
    <location>
        <position position="330"/>
    </location>
    <ligand>
        <name>NAD(+)</name>
        <dbReference type="ChEBI" id="CHEBI:57540"/>
    </ligand>
</feature>
<name>A0A1W1X362_9CLOT</name>
<dbReference type="Pfam" id="PF00984">
    <property type="entry name" value="UDPG_MGDP_dh"/>
    <property type="match status" value="1"/>
</dbReference>
<feature type="binding site" evidence="9">
    <location>
        <begin position="256"/>
        <end position="260"/>
    </location>
    <ligand>
        <name>substrate</name>
    </ligand>
</feature>
<dbReference type="Gene3D" id="1.20.5.170">
    <property type="match status" value="1"/>
</dbReference>
<dbReference type="SUPFAM" id="SSF48179">
    <property type="entry name" value="6-phosphogluconate dehydrogenase C-terminal domain-like"/>
    <property type="match status" value="1"/>
</dbReference>
<evidence type="ECO:0000256" key="4">
    <source>
        <dbReference type="ARBA" id="ARBA00023002"/>
    </source>
</evidence>
<keyword evidence="13" id="KW-1185">Reference proteome</keyword>
<evidence type="ECO:0000259" key="11">
    <source>
        <dbReference type="SMART" id="SM00984"/>
    </source>
</evidence>
<dbReference type="SUPFAM" id="SSF52413">
    <property type="entry name" value="UDP-glucose/GDP-mannose dehydrogenase C-terminal domain"/>
    <property type="match status" value="1"/>
</dbReference>
<dbReference type="STRING" id="1121291.SAMN02745134_00538"/>
<dbReference type="UniPathway" id="UPA00038">
    <property type="reaction ID" value="UER00491"/>
</dbReference>
<feature type="binding site" evidence="10">
    <location>
        <position position="86"/>
    </location>
    <ligand>
        <name>NAD(+)</name>
        <dbReference type="ChEBI" id="CHEBI:57540"/>
    </ligand>
</feature>
<comment type="similarity">
    <text evidence="2 7">Belongs to the UDP-glucose/GDP-mannose dehydrogenase family.</text>
</comment>
<dbReference type="InterPro" id="IPR036220">
    <property type="entry name" value="UDP-Glc/GDP-Man_DH_C_sf"/>
</dbReference>
<sequence>MNVSIFGLGYVGCVSAGCFANFGNYVVGVDVNDTKVNLINSGKATIIEKDIDVLIDKAHKNGRLKATKDVKEAVLSTDVSIICVGTPSSKTGDLNLKYLHNVVKDIGEALSEKDSFHVIAIRSTSIPGTSSKCEKIVEDVSGKKKNVDFAFVSNPEFLREGTAVYDYENPSFILMGSNSERALDILSELYKDVNAPIIRTVLSTAEIMKYVNNTFHALKITFANEVGNICKNLGIDSHSVMNILCKDKKLNLSSYYLKPGFAYGGSCLPKDLKALNTLAKHMNVNVPLLSVIEESNENQKKNVLEKIISKNKKKIGILGLSFKAGTDDLRESPIVDIVEALIGKGYEISIYDKNVYLSDLTGTNKEYIETKIAHLQKLITNNIWEVIEKSEVIVVTNNEEEIKQALINKTLHEDNPAFNEEIAATFESTRLMKKIVIDLVRIDGIKGNVGEYDGLCW</sequence>
<dbReference type="PIRSF" id="PIRSF500134">
    <property type="entry name" value="UDPglc_DH_bac"/>
    <property type="match status" value="1"/>
</dbReference>
<protein>
    <recommendedName>
        <fullName evidence="3 7">UDP-glucose 6-dehydrogenase</fullName>
        <ecNumber evidence="3 7">1.1.1.22</ecNumber>
    </recommendedName>
</protein>
<dbReference type="InterPro" id="IPR036291">
    <property type="entry name" value="NAD(P)-bd_dom_sf"/>
</dbReference>
<dbReference type="SMART" id="SM00984">
    <property type="entry name" value="UDPG_MGDP_dh_C"/>
    <property type="match status" value="1"/>
</dbReference>
<dbReference type="GO" id="GO:0006065">
    <property type="term" value="P:UDP-glucuronate biosynthetic process"/>
    <property type="evidence" value="ECO:0007669"/>
    <property type="project" value="UniProtKB-UniPathway"/>
</dbReference>
<dbReference type="OrthoDB" id="9803238at2"/>
<evidence type="ECO:0000256" key="10">
    <source>
        <dbReference type="PIRSR" id="PIRSR500134-3"/>
    </source>
</evidence>
<feature type="binding site" evidence="10">
    <location>
        <position position="270"/>
    </location>
    <ligand>
        <name>NAD(+)</name>
        <dbReference type="ChEBI" id="CHEBI:57540"/>
    </ligand>
</feature>
<keyword evidence="4 7" id="KW-0560">Oxidoreductase</keyword>
<dbReference type="InterPro" id="IPR014027">
    <property type="entry name" value="UDP-Glc/GDP-Man_DH_C"/>
</dbReference>
<feature type="binding site" evidence="9">
    <location>
        <position position="323"/>
    </location>
    <ligand>
        <name>substrate</name>
    </ligand>
</feature>
<dbReference type="InterPro" id="IPR017476">
    <property type="entry name" value="UDP-Glc/GDP-Man"/>
</dbReference>
<comment type="pathway">
    <text evidence="1">Nucleotide-sugar biosynthesis; UDP-alpha-D-glucuronate biosynthesis; UDP-alpha-D-glucuronate from UDP-alpha-D-glucose: step 1/1.</text>
</comment>
<dbReference type="Pfam" id="PF03720">
    <property type="entry name" value="UDPG_MGDP_dh_C"/>
    <property type="match status" value="1"/>
</dbReference>
<dbReference type="InterPro" id="IPR001732">
    <property type="entry name" value="UDP-Glc/GDP-Man_DH_N"/>
</dbReference>
<dbReference type="PIRSF" id="PIRSF000124">
    <property type="entry name" value="UDPglc_GDPman_dh"/>
    <property type="match status" value="1"/>
</dbReference>
<proteinExistence type="inferred from homology"/>
<dbReference type="PANTHER" id="PTHR43750:SF1">
    <property type="entry name" value="GDP-MANNOSE 6-DEHYDROGENASE"/>
    <property type="match status" value="1"/>
</dbReference>
<feature type="domain" description="UDP-glucose/GDP-mannose dehydrogenase C-terminal" evidence="11">
    <location>
        <begin position="316"/>
        <end position="416"/>
    </location>
</feature>
<dbReference type="NCBIfam" id="TIGR03026">
    <property type="entry name" value="NDP-sugDHase"/>
    <property type="match status" value="1"/>
</dbReference>
<organism evidence="12 13">
    <name type="scientific">Clostridium acidisoli DSM 12555</name>
    <dbReference type="NCBI Taxonomy" id="1121291"/>
    <lineage>
        <taxon>Bacteria</taxon>
        <taxon>Bacillati</taxon>
        <taxon>Bacillota</taxon>
        <taxon>Clostridia</taxon>
        <taxon>Eubacteriales</taxon>
        <taxon>Clostridiaceae</taxon>
        <taxon>Clostridium</taxon>
    </lineage>
</organism>
<dbReference type="AlphaFoldDB" id="A0A1W1X362"/>
<evidence type="ECO:0000313" key="12">
    <source>
        <dbReference type="EMBL" id="SMC18335.1"/>
    </source>
</evidence>
<dbReference type="Gene3D" id="3.40.50.720">
    <property type="entry name" value="NAD(P)-binding Rossmann-like Domain"/>
    <property type="match status" value="2"/>
</dbReference>
<dbReference type="InterPro" id="IPR014026">
    <property type="entry name" value="UDP-Glc/GDP-Man_DH_dimer"/>
</dbReference>
<dbReference type="EMBL" id="FWXH01000002">
    <property type="protein sequence ID" value="SMC18335.1"/>
    <property type="molecule type" value="Genomic_DNA"/>
</dbReference>
<feature type="binding site" evidence="10">
    <location>
        <position position="124"/>
    </location>
    <ligand>
        <name>NAD(+)</name>
        <dbReference type="ChEBI" id="CHEBI:57540"/>
    </ligand>
</feature>
<feature type="binding site" evidence="10">
    <location>
        <position position="35"/>
    </location>
    <ligand>
        <name>NAD(+)</name>
        <dbReference type="ChEBI" id="CHEBI:57540"/>
    </ligand>
</feature>
<feature type="active site" description="Nucleophile" evidence="8">
    <location>
        <position position="267"/>
    </location>
</feature>
<evidence type="ECO:0000256" key="5">
    <source>
        <dbReference type="ARBA" id="ARBA00023027"/>
    </source>
</evidence>
<dbReference type="GO" id="GO:0003979">
    <property type="term" value="F:UDP-glucose 6-dehydrogenase activity"/>
    <property type="evidence" value="ECO:0007669"/>
    <property type="project" value="UniProtKB-EC"/>
</dbReference>
<dbReference type="EC" id="1.1.1.22" evidence="3 7"/>
<accession>A0A1W1X362</accession>
<dbReference type="GO" id="GO:0000271">
    <property type="term" value="P:polysaccharide biosynthetic process"/>
    <property type="evidence" value="ECO:0007669"/>
    <property type="project" value="InterPro"/>
</dbReference>
<evidence type="ECO:0000256" key="9">
    <source>
        <dbReference type="PIRSR" id="PIRSR500134-2"/>
    </source>
</evidence>
<evidence type="ECO:0000256" key="7">
    <source>
        <dbReference type="PIRNR" id="PIRNR000124"/>
    </source>
</evidence>
<feature type="binding site" evidence="9">
    <location>
        <begin position="157"/>
        <end position="160"/>
    </location>
    <ligand>
        <name>substrate</name>
    </ligand>
</feature>
<evidence type="ECO:0000256" key="8">
    <source>
        <dbReference type="PIRSR" id="PIRSR500134-1"/>
    </source>
</evidence>
<dbReference type="InterPro" id="IPR008927">
    <property type="entry name" value="6-PGluconate_DH-like_C_sf"/>
</dbReference>
<evidence type="ECO:0000256" key="2">
    <source>
        <dbReference type="ARBA" id="ARBA00006601"/>
    </source>
</evidence>
<keyword evidence="5 7" id="KW-0520">NAD</keyword>
<gene>
    <name evidence="12" type="ORF">SAMN02745134_00538</name>
</gene>